<keyword evidence="2" id="KW-1185">Reference proteome</keyword>
<comment type="caution">
    <text evidence="1">The sequence shown here is derived from an EMBL/GenBank/DDBJ whole genome shotgun (WGS) entry which is preliminary data.</text>
</comment>
<accession>A0A4Z2ECA3</accession>
<evidence type="ECO:0000313" key="1">
    <source>
        <dbReference type="EMBL" id="TNN25932.1"/>
    </source>
</evidence>
<proteinExistence type="predicted"/>
<organism evidence="1 2">
    <name type="scientific">Liparis tanakae</name>
    <name type="common">Tanaka's snailfish</name>
    <dbReference type="NCBI Taxonomy" id="230148"/>
    <lineage>
        <taxon>Eukaryota</taxon>
        <taxon>Metazoa</taxon>
        <taxon>Chordata</taxon>
        <taxon>Craniata</taxon>
        <taxon>Vertebrata</taxon>
        <taxon>Euteleostomi</taxon>
        <taxon>Actinopterygii</taxon>
        <taxon>Neopterygii</taxon>
        <taxon>Teleostei</taxon>
        <taxon>Neoteleostei</taxon>
        <taxon>Acanthomorphata</taxon>
        <taxon>Eupercaria</taxon>
        <taxon>Perciformes</taxon>
        <taxon>Cottioidei</taxon>
        <taxon>Cottales</taxon>
        <taxon>Liparidae</taxon>
        <taxon>Liparis</taxon>
    </lineage>
</organism>
<gene>
    <name evidence="1" type="ORF">EYF80_063931</name>
</gene>
<dbReference type="Proteomes" id="UP000314294">
    <property type="component" value="Unassembled WGS sequence"/>
</dbReference>
<dbReference type="EMBL" id="SRLO01011327">
    <property type="protein sequence ID" value="TNN25932.1"/>
    <property type="molecule type" value="Genomic_DNA"/>
</dbReference>
<protein>
    <submittedName>
        <fullName evidence="1">Uncharacterized protein</fullName>
    </submittedName>
</protein>
<dbReference type="AlphaFoldDB" id="A0A4Z2ECA3"/>
<name>A0A4Z2ECA3_9TELE</name>
<sequence length="78" mass="8341">MKSIYLRGSSGPLRDEVDVVKQRTTPGQRVAGFAVAAGDVLVAEAPGREVRALQGHQFVHGAPRPTAIVLLRHEQVTA</sequence>
<reference evidence="1 2" key="1">
    <citation type="submission" date="2019-03" db="EMBL/GenBank/DDBJ databases">
        <title>First draft genome of Liparis tanakae, snailfish: a comprehensive survey of snailfish specific genes.</title>
        <authorList>
            <person name="Kim W."/>
            <person name="Song I."/>
            <person name="Jeong J.-H."/>
            <person name="Kim D."/>
            <person name="Kim S."/>
            <person name="Ryu S."/>
            <person name="Song J.Y."/>
            <person name="Lee S.K."/>
        </authorList>
    </citation>
    <scope>NUCLEOTIDE SEQUENCE [LARGE SCALE GENOMIC DNA]</scope>
    <source>
        <tissue evidence="1">Muscle</tissue>
    </source>
</reference>
<evidence type="ECO:0000313" key="2">
    <source>
        <dbReference type="Proteomes" id="UP000314294"/>
    </source>
</evidence>